<reference evidence="2" key="1">
    <citation type="submission" date="2009-01" db="EMBL/GenBank/DDBJ databases">
        <title>The Genome Sequence of Brucella pinnipedialis M292/94/1.</title>
        <authorList>
            <consortium name="The Broad Institute Genome Sequencing Platform"/>
            <person name="Ward D."/>
            <person name="Young S.K."/>
            <person name="Kodira C.D."/>
            <person name="Zeng Q."/>
            <person name="Koehrsen M."/>
            <person name="Alvarado L."/>
            <person name="Berlin A."/>
            <person name="Borenstein D."/>
            <person name="Chen Z."/>
            <person name="Engels R."/>
            <person name="Freedman E."/>
            <person name="Gellesch M."/>
            <person name="Goldberg J."/>
            <person name="Griggs A."/>
            <person name="Gujja S."/>
            <person name="Heiman D."/>
            <person name="Hepburn T."/>
            <person name="Howarth C."/>
            <person name="Jen D."/>
            <person name="Larson L."/>
            <person name="Lewis B."/>
            <person name="Mehta T."/>
            <person name="Park D."/>
            <person name="Pearson M."/>
            <person name="Roberts A."/>
            <person name="Saif S."/>
            <person name="Shea T."/>
            <person name="Shenoy N."/>
            <person name="Sisk P."/>
            <person name="Stolte C."/>
            <person name="Sykes S."/>
            <person name="Walk T."/>
            <person name="White J."/>
            <person name="Yandava C."/>
            <person name="Whatmore A.M."/>
            <person name="Perrett L.L."/>
            <person name="O'Callaghan D."/>
            <person name="Nusbaum C."/>
            <person name="Galagan J."/>
            <person name="Birren B."/>
        </authorList>
    </citation>
    <scope>NUCLEOTIDE SEQUENCE [LARGE SCALE GENOMIC DNA]</scope>
    <source>
        <strain evidence="2">M292/94/1</strain>
    </source>
</reference>
<dbReference type="Pfam" id="PF13683">
    <property type="entry name" value="rve_3"/>
    <property type="match status" value="1"/>
</dbReference>
<dbReference type="InterPro" id="IPR012337">
    <property type="entry name" value="RNaseH-like_sf"/>
</dbReference>
<dbReference type="AlphaFoldDB" id="A0A0E1X083"/>
<protein>
    <submittedName>
        <fullName evidence="2">Transposase</fullName>
    </submittedName>
</protein>
<dbReference type="Proteomes" id="UP000004659">
    <property type="component" value="Unassembled WGS sequence"/>
</dbReference>
<accession>A0A0E1X083</accession>
<dbReference type="GO" id="GO:0003676">
    <property type="term" value="F:nucleic acid binding"/>
    <property type="evidence" value="ECO:0007669"/>
    <property type="project" value="InterPro"/>
</dbReference>
<dbReference type="HOGENOM" id="CLU_027402_15_6_5"/>
<dbReference type="InterPro" id="IPR036397">
    <property type="entry name" value="RNaseH_sf"/>
</dbReference>
<dbReference type="PROSITE" id="PS50994">
    <property type="entry name" value="INTEGRASE"/>
    <property type="match status" value="1"/>
</dbReference>
<sequence>MMTDNGACYIAKACKALDLKHIRTKPYTPKTNGKAERFIQTALREWAYARAYPSSQIRKAHLPNWTHMYNWHRPHSGLKSKTPISRLGLNRDNLLTLHS</sequence>
<dbReference type="EMBL" id="EQ999538">
    <property type="protein sequence ID" value="EEZ29669.1"/>
    <property type="molecule type" value="Genomic_DNA"/>
</dbReference>
<dbReference type="SUPFAM" id="SSF53098">
    <property type="entry name" value="Ribonuclease H-like"/>
    <property type="match status" value="1"/>
</dbReference>
<dbReference type="InterPro" id="IPR001584">
    <property type="entry name" value="Integrase_cat-core"/>
</dbReference>
<gene>
    <name evidence="2" type="ORF">BALG_03234</name>
</gene>
<proteinExistence type="predicted"/>
<evidence type="ECO:0000259" key="1">
    <source>
        <dbReference type="PROSITE" id="PS50994"/>
    </source>
</evidence>
<feature type="domain" description="Integrase catalytic" evidence="1">
    <location>
        <begin position="1"/>
        <end position="91"/>
    </location>
</feature>
<organism evidence="2">
    <name type="scientific">Brucella pinnipedialis M292/94/1</name>
    <dbReference type="NCBI Taxonomy" id="520462"/>
    <lineage>
        <taxon>Bacteria</taxon>
        <taxon>Pseudomonadati</taxon>
        <taxon>Pseudomonadota</taxon>
        <taxon>Alphaproteobacteria</taxon>
        <taxon>Hyphomicrobiales</taxon>
        <taxon>Brucellaceae</taxon>
        <taxon>Brucella/Ochrobactrum group</taxon>
        <taxon>Brucella</taxon>
    </lineage>
</organism>
<evidence type="ECO:0000313" key="2">
    <source>
        <dbReference type="EMBL" id="EEZ29669.1"/>
    </source>
</evidence>
<dbReference type="Gene3D" id="3.30.420.10">
    <property type="entry name" value="Ribonuclease H-like superfamily/Ribonuclease H"/>
    <property type="match status" value="1"/>
</dbReference>
<dbReference type="GO" id="GO:0015074">
    <property type="term" value="P:DNA integration"/>
    <property type="evidence" value="ECO:0007669"/>
    <property type="project" value="InterPro"/>
</dbReference>
<name>A0A0E1X083_9HYPH</name>